<feature type="transmembrane region" description="Helical" evidence="1">
    <location>
        <begin position="107"/>
        <end position="128"/>
    </location>
</feature>
<name>A0ABW3BIA4_9ACTN</name>
<keyword evidence="3" id="KW-1185">Reference proteome</keyword>
<feature type="transmembrane region" description="Helical" evidence="1">
    <location>
        <begin position="68"/>
        <end position="87"/>
    </location>
</feature>
<proteinExistence type="predicted"/>
<evidence type="ECO:0000313" key="2">
    <source>
        <dbReference type="EMBL" id="MFD0803103.1"/>
    </source>
</evidence>
<dbReference type="Proteomes" id="UP001596956">
    <property type="component" value="Unassembled WGS sequence"/>
</dbReference>
<keyword evidence="1" id="KW-0472">Membrane</keyword>
<comment type="caution">
    <text evidence="2">The sequence shown here is derived from an EMBL/GenBank/DDBJ whole genome shotgun (WGS) entry which is preliminary data.</text>
</comment>
<evidence type="ECO:0000256" key="1">
    <source>
        <dbReference type="SAM" id="Phobius"/>
    </source>
</evidence>
<sequence>MLRHLIGLLTGLAIAPAMWAALAWSARRISTAVDGGDGFAPLALTAVGALMAVGIACGFLAGARISPLAAFFSGGLLLGYALWPVMAPGAVDPVLPGWVPDDSLLHPMGPGLLLALPLGTLLFISGLVPSRWRSRRAP</sequence>
<reference evidence="3" key="1">
    <citation type="journal article" date="2019" name="Int. J. Syst. Evol. Microbiol.">
        <title>The Global Catalogue of Microorganisms (GCM) 10K type strain sequencing project: providing services to taxonomists for standard genome sequencing and annotation.</title>
        <authorList>
            <consortium name="The Broad Institute Genomics Platform"/>
            <consortium name="The Broad Institute Genome Sequencing Center for Infectious Disease"/>
            <person name="Wu L."/>
            <person name="Ma J."/>
        </authorList>
    </citation>
    <scope>NUCLEOTIDE SEQUENCE [LARGE SCALE GENOMIC DNA]</scope>
    <source>
        <strain evidence="3">CCUG 63369</strain>
    </source>
</reference>
<keyword evidence="1" id="KW-0812">Transmembrane</keyword>
<keyword evidence="1" id="KW-1133">Transmembrane helix</keyword>
<dbReference type="EMBL" id="JBHTHR010000734">
    <property type="protein sequence ID" value="MFD0803103.1"/>
    <property type="molecule type" value="Genomic_DNA"/>
</dbReference>
<organism evidence="2 3">
    <name type="scientific">Streptomonospora algeriensis</name>
    <dbReference type="NCBI Taxonomy" id="995084"/>
    <lineage>
        <taxon>Bacteria</taxon>
        <taxon>Bacillati</taxon>
        <taxon>Actinomycetota</taxon>
        <taxon>Actinomycetes</taxon>
        <taxon>Streptosporangiales</taxon>
        <taxon>Nocardiopsidaceae</taxon>
        <taxon>Streptomonospora</taxon>
    </lineage>
</organism>
<feature type="non-terminal residue" evidence="2">
    <location>
        <position position="138"/>
    </location>
</feature>
<evidence type="ECO:0000313" key="3">
    <source>
        <dbReference type="Proteomes" id="UP001596956"/>
    </source>
</evidence>
<protein>
    <submittedName>
        <fullName evidence="2">Uncharacterized protein</fullName>
    </submittedName>
</protein>
<gene>
    <name evidence="2" type="ORF">ACFQZU_17480</name>
</gene>
<feature type="transmembrane region" description="Helical" evidence="1">
    <location>
        <begin position="39"/>
        <end position="61"/>
    </location>
</feature>
<accession>A0ABW3BIA4</accession>